<dbReference type="Gene3D" id="3.30.1330.200">
    <property type="match status" value="1"/>
</dbReference>
<dbReference type="HAMAP" id="MF_01440">
    <property type="entry name" value="CheD"/>
    <property type="match status" value="1"/>
</dbReference>
<keyword evidence="1 3" id="KW-0145">Chemotaxis</keyword>
<accession>A0A1W1WX25</accession>
<dbReference type="Proteomes" id="UP000192783">
    <property type="component" value="Unassembled WGS sequence"/>
</dbReference>
<protein>
    <recommendedName>
        <fullName evidence="3">Probable chemoreceptor glutamine deamidase CheD</fullName>
        <ecNumber evidence="3">3.5.1.44</ecNumber>
    </recommendedName>
</protein>
<proteinExistence type="inferred from homology"/>
<dbReference type="InterPro" id="IPR006675">
    <property type="entry name" value="HDIG_dom"/>
</dbReference>
<reference evidence="5 6" key="1">
    <citation type="submission" date="2017-04" db="EMBL/GenBank/DDBJ databases">
        <authorList>
            <person name="Afonso C.L."/>
            <person name="Miller P.J."/>
            <person name="Scott M.A."/>
            <person name="Spackman E."/>
            <person name="Goraichik I."/>
            <person name="Dimitrov K.M."/>
            <person name="Suarez D.L."/>
            <person name="Swayne D.E."/>
        </authorList>
    </citation>
    <scope>NUCLEOTIDE SEQUENCE [LARGE SCALE GENOMIC DNA]</scope>
    <source>
        <strain evidence="5 6">DSM 13146</strain>
    </source>
</reference>
<gene>
    <name evidence="3" type="primary">cheD</name>
    <name evidence="5" type="ORF">SAMN02746041_00043</name>
</gene>
<dbReference type="EC" id="3.5.1.44" evidence="3"/>
<keyword evidence="2 3" id="KW-0378">Hydrolase</keyword>
<dbReference type="PANTHER" id="PTHR33525:SF4">
    <property type="entry name" value="CYCLIC DI-GMP PHOSPHODIESTERASE CDGJ"/>
    <property type="match status" value="1"/>
</dbReference>
<dbReference type="NCBIfam" id="TIGR00277">
    <property type="entry name" value="HDIG"/>
    <property type="match status" value="1"/>
</dbReference>
<dbReference type="InterPro" id="IPR038592">
    <property type="entry name" value="CheD-like_sf"/>
</dbReference>
<comment type="similarity">
    <text evidence="3">Belongs to the CheD family.</text>
</comment>
<dbReference type="PROSITE" id="PS51833">
    <property type="entry name" value="HDOD"/>
    <property type="match status" value="1"/>
</dbReference>
<evidence type="ECO:0000313" key="5">
    <source>
        <dbReference type="EMBL" id="SMC16279.1"/>
    </source>
</evidence>
<evidence type="ECO:0000256" key="3">
    <source>
        <dbReference type="HAMAP-Rule" id="MF_01440"/>
    </source>
</evidence>
<dbReference type="InterPro" id="IPR011324">
    <property type="entry name" value="Cytotoxic_necrot_fac-like_cat"/>
</dbReference>
<dbReference type="PANTHER" id="PTHR33525">
    <property type="match status" value="1"/>
</dbReference>
<evidence type="ECO:0000256" key="2">
    <source>
        <dbReference type="ARBA" id="ARBA00022801"/>
    </source>
</evidence>
<dbReference type="InterPro" id="IPR003607">
    <property type="entry name" value="HD/PDEase_dom"/>
</dbReference>
<dbReference type="EMBL" id="FWXF01000001">
    <property type="protein sequence ID" value="SMC16279.1"/>
    <property type="molecule type" value="Genomic_DNA"/>
</dbReference>
<evidence type="ECO:0000256" key="1">
    <source>
        <dbReference type="ARBA" id="ARBA00022500"/>
    </source>
</evidence>
<dbReference type="AlphaFoldDB" id="A0A1W1WX25"/>
<dbReference type="SUPFAM" id="SSF109604">
    <property type="entry name" value="HD-domain/PDEase-like"/>
    <property type="match status" value="1"/>
</dbReference>
<dbReference type="InterPro" id="IPR013976">
    <property type="entry name" value="HDOD"/>
</dbReference>
<evidence type="ECO:0000313" key="6">
    <source>
        <dbReference type="Proteomes" id="UP000192783"/>
    </source>
</evidence>
<dbReference type="Pfam" id="PF08668">
    <property type="entry name" value="HDOD"/>
    <property type="match status" value="1"/>
</dbReference>
<feature type="domain" description="HDOD" evidence="4">
    <location>
        <begin position="192"/>
        <end position="387"/>
    </location>
</feature>
<dbReference type="GO" id="GO:0006935">
    <property type="term" value="P:chemotaxis"/>
    <property type="evidence" value="ECO:0007669"/>
    <property type="project" value="UniProtKB-UniRule"/>
</dbReference>
<dbReference type="Pfam" id="PF03975">
    <property type="entry name" value="CheD"/>
    <property type="match status" value="1"/>
</dbReference>
<dbReference type="RefSeq" id="WP_084055537.1">
    <property type="nucleotide sequence ID" value="NZ_FWXF01000001.1"/>
</dbReference>
<dbReference type="InterPro" id="IPR052340">
    <property type="entry name" value="RNase_Y/CdgJ"/>
</dbReference>
<organism evidence="5 6">
    <name type="scientific">Desulfacinum hydrothermale DSM 13146</name>
    <dbReference type="NCBI Taxonomy" id="1121390"/>
    <lineage>
        <taxon>Bacteria</taxon>
        <taxon>Pseudomonadati</taxon>
        <taxon>Thermodesulfobacteriota</taxon>
        <taxon>Syntrophobacteria</taxon>
        <taxon>Syntrophobacterales</taxon>
        <taxon>Syntrophobacteraceae</taxon>
        <taxon>Desulfacinum</taxon>
    </lineage>
</organism>
<dbReference type="STRING" id="1121390.SAMN02746041_00043"/>
<dbReference type="Gene3D" id="1.10.3210.10">
    <property type="entry name" value="Hypothetical protein af1432"/>
    <property type="match status" value="1"/>
</dbReference>
<name>A0A1W1WX25_9BACT</name>
<dbReference type="SUPFAM" id="SSF64438">
    <property type="entry name" value="CNF1/YfiH-like putative cysteine hydrolases"/>
    <property type="match status" value="1"/>
</dbReference>
<dbReference type="CDD" id="cd00077">
    <property type="entry name" value="HDc"/>
    <property type="match status" value="1"/>
</dbReference>
<comment type="function">
    <text evidence="3">Probably deamidates glutamine residues to glutamate on methyl-accepting chemotaxis receptors (MCPs), playing an important role in chemotaxis.</text>
</comment>
<sequence>MMPRLGRNRHERRQIVPSGEFIVRGAGEVILEAYLGTCVGVAVWDEQARVGGIYHALLGEPLVPGMESANPCRYAVSGLPVFVDALLAQGAQATNLKAAVAGGAIVEPGADVQLDLQIGSKTLERVTSFLESTDIPVVLAETGGTFTCALCLDCGSWKPHIRPIAAPCSDASASQPPSKLGEEDLLNLMEQLRPIPQTAFKILNLLRKEGADLSEVSREISRDQVLAARLLALCNTPLFSPSSKVTSLDRAVVLLGENRVLQIALTVILSSVFPSAPGGYSLCKGGLFQHAVGTALIAEHLAKTTGGSPASAYVNGLLHDIGKVVLDQAVAPHAPLFYRNTLQNDRPLVEVEREAFGIDHATAGSLFVRRWDLPDGILHAVSRHHDETFAQSQETDGAVLVLADFIANRFLGGLQLERPNLKPVASSLNTLDLNSDGLERIVDSLPLESIRRHATGF</sequence>
<dbReference type="GO" id="GO:0050568">
    <property type="term" value="F:protein-glutamine glutaminase activity"/>
    <property type="evidence" value="ECO:0007669"/>
    <property type="project" value="UniProtKB-UniRule"/>
</dbReference>
<dbReference type="OrthoDB" id="9803649at2"/>
<evidence type="ECO:0000259" key="4">
    <source>
        <dbReference type="PROSITE" id="PS51833"/>
    </source>
</evidence>
<dbReference type="InterPro" id="IPR005659">
    <property type="entry name" value="Chemorcpt_Glu_NH3ase_CheD"/>
</dbReference>
<keyword evidence="6" id="KW-1185">Reference proteome</keyword>
<dbReference type="CDD" id="cd16352">
    <property type="entry name" value="CheD"/>
    <property type="match status" value="1"/>
</dbReference>
<comment type="catalytic activity">
    <reaction evidence="3">
        <text>L-glutaminyl-[protein] + H2O = L-glutamyl-[protein] + NH4(+)</text>
        <dbReference type="Rhea" id="RHEA:16441"/>
        <dbReference type="Rhea" id="RHEA-COMP:10207"/>
        <dbReference type="Rhea" id="RHEA-COMP:10208"/>
        <dbReference type="ChEBI" id="CHEBI:15377"/>
        <dbReference type="ChEBI" id="CHEBI:28938"/>
        <dbReference type="ChEBI" id="CHEBI:29973"/>
        <dbReference type="ChEBI" id="CHEBI:30011"/>
        <dbReference type="EC" id="3.5.1.44"/>
    </reaction>
</comment>